<dbReference type="SUPFAM" id="SSF52087">
    <property type="entry name" value="CRAL/TRIO domain"/>
    <property type="match status" value="1"/>
</dbReference>
<dbReference type="PROSITE" id="PS50191">
    <property type="entry name" value="CRAL_TRIO"/>
    <property type="match status" value="1"/>
</dbReference>
<dbReference type="InterPro" id="IPR051064">
    <property type="entry name" value="SEC14/CRAL-TRIO_domain"/>
</dbReference>
<dbReference type="InterPro" id="IPR036865">
    <property type="entry name" value="CRAL-TRIO_dom_sf"/>
</dbReference>
<dbReference type="CDD" id="cd00170">
    <property type="entry name" value="SEC14"/>
    <property type="match status" value="1"/>
</dbReference>
<dbReference type="EMBL" id="LNIX01000007">
    <property type="protein sequence ID" value="OXA51417.1"/>
    <property type="molecule type" value="Genomic_DNA"/>
</dbReference>
<sequence>MAAPRNEAEKSALEKFRVTTKYEELSDGVLMRYLRARDLDLTRAEDAITSSLEWKLNRIEKQSFSYWKPPPEFESTFKVYFTGLDVDGRVVLYINFDEWLPLRPLFEKYKPAEIVVFAYHVLANIHRQIAHSKQQQLVCIWDNADIGFSKIFHEVQNWAEIQTLREVVQMMDLNFPETLYKAFFINTARAVVYGFSLIKPFLRPYTLAKILIHGCDESTWMPLLREYLSDDLIPANLGGTADLKKSLYDYVR</sequence>
<dbReference type="PANTHER" id="PTHR23324">
    <property type="entry name" value="SEC14 RELATED PROTEIN"/>
    <property type="match status" value="1"/>
</dbReference>
<protein>
    <submittedName>
        <fullName evidence="2">Retinaldehyde-binding protein 1</fullName>
    </submittedName>
</protein>
<dbReference type="InterPro" id="IPR001251">
    <property type="entry name" value="CRAL-TRIO_dom"/>
</dbReference>
<evidence type="ECO:0000313" key="2">
    <source>
        <dbReference type="EMBL" id="OXA51417.1"/>
    </source>
</evidence>
<dbReference type="InterPro" id="IPR036273">
    <property type="entry name" value="CRAL/TRIO_N_dom_sf"/>
</dbReference>
<organism evidence="2 3">
    <name type="scientific">Folsomia candida</name>
    <name type="common">Springtail</name>
    <dbReference type="NCBI Taxonomy" id="158441"/>
    <lineage>
        <taxon>Eukaryota</taxon>
        <taxon>Metazoa</taxon>
        <taxon>Ecdysozoa</taxon>
        <taxon>Arthropoda</taxon>
        <taxon>Hexapoda</taxon>
        <taxon>Collembola</taxon>
        <taxon>Entomobryomorpha</taxon>
        <taxon>Isotomoidea</taxon>
        <taxon>Isotomidae</taxon>
        <taxon>Proisotominae</taxon>
        <taxon>Folsomia</taxon>
    </lineage>
</organism>
<feature type="domain" description="CRAL-TRIO" evidence="1">
    <location>
        <begin position="69"/>
        <end position="245"/>
    </location>
</feature>
<proteinExistence type="predicted"/>
<comment type="caution">
    <text evidence="2">The sequence shown here is derived from an EMBL/GenBank/DDBJ whole genome shotgun (WGS) entry which is preliminary data.</text>
</comment>
<dbReference type="PRINTS" id="PR00180">
    <property type="entry name" value="CRETINALDHBP"/>
</dbReference>
<dbReference type="PANTHER" id="PTHR23324:SF83">
    <property type="entry name" value="SEC14-LIKE PROTEIN 2"/>
    <property type="match status" value="1"/>
</dbReference>
<name>A0A226E370_FOLCA</name>
<accession>A0A226E370</accession>
<gene>
    <name evidence="2" type="ORF">Fcan01_13429</name>
</gene>
<dbReference type="Proteomes" id="UP000198287">
    <property type="component" value="Unassembled WGS sequence"/>
</dbReference>
<dbReference type="Pfam" id="PF00650">
    <property type="entry name" value="CRAL_TRIO"/>
    <property type="match status" value="1"/>
</dbReference>
<dbReference type="SMART" id="SM00516">
    <property type="entry name" value="SEC14"/>
    <property type="match status" value="1"/>
</dbReference>
<evidence type="ECO:0000313" key="3">
    <source>
        <dbReference type="Proteomes" id="UP000198287"/>
    </source>
</evidence>
<evidence type="ECO:0000259" key="1">
    <source>
        <dbReference type="PROSITE" id="PS50191"/>
    </source>
</evidence>
<dbReference type="OrthoDB" id="1434354at2759"/>
<dbReference type="GO" id="GO:0005737">
    <property type="term" value="C:cytoplasm"/>
    <property type="evidence" value="ECO:0007669"/>
    <property type="project" value="TreeGrafter"/>
</dbReference>
<dbReference type="Gene3D" id="3.40.525.10">
    <property type="entry name" value="CRAL-TRIO lipid binding domain"/>
    <property type="match status" value="1"/>
</dbReference>
<dbReference type="AlphaFoldDB" id="A0A226E370"/>
<dbReference type="SUPFAM" id="SSF46938">
    <property type="entry name" value="CRAL/TRIO N-terminal domain"/>
    <property type="match status" value="1"/>
</dbReference>
<keyword evidence="3" id="KW-1185">Reference proteome</keyword>
<reference evidence="2 3" key="1">
    <citation type="submission" date="2015-12" db="EMBL/GenBank/DDBJ databases">
        <title>The genome of Folsomia candida.</title>
        <authorList>
            <person name="Faddeeva A."/>
            <person name="Derks M.F."/>
            <person name="Anvar Y."/>
            <person name="Smit S."/>
            <person name="Van Straalen N."/>
            <person name="Roelofs D."/>
        </authorList>
    </citation>
    <scope>NUCLEOTIDE SEQUENCE [LARGE SCALE GENOMIC DNA]</scope>
    <source>
        <strain evidence="2 3">VU population</strain>
        <tissue evidence="2">Whole body</tissue>
    </source>
</reference>